<reference evidence="7" key="1">
    <citation type="submission" date="2020-08" db="EMBL/GenBank/DDBJ databases">
        <title>Lewinella bacteria from marine environments.</title>
        <authorList>
            <person name="Zhong Y."/>
        </authorList>
    </citation>
    <scope>NUCLEOTIDE SEQUENCE</scope>
    <source>
        <strain evidence="7">KCTC 42187</strain>
    </source>
</reference>
<evidence type="ECO:0000313" key="8">
    <source>
        <dbReference type="Proteomes" id="UP000650081"/>
    </source>
</evidence>
<sequence length="242" mass="26522">MKSSLITPLLLLGLLFSSTACDSQKTNNTAAAPEAKPAMTKGNPEPVAGITIEEVDQRYEGYAKAYLAGGCFWCTEAALDRIEGVIDVYSGYAGGQEVNPTYEEIGTGRTGHAEAIVVYYDTAVIDYATLLDVFFVAHDPTQLNRQGPDVGPQYRSAIFPLNAEQRATATAKIAELNAGGTFDKPLATTIEDPIVFYLAEAYHQDYYEDPSNPNQGYVQNISRPKVEKVMKVFKDRLKAEFR</sequence>
<comment type="catalytic activity">
    <reaction evidence="3 4">
        <text>[thioredoxin]-disulfide + L-methionine + H2O = L-methionine (S)-S-oxide + [thioredoxin]-dithiol</text>
        <dbReference type="Rhea" id="RHEA:19993"/>
        <dbReference type="Rhea" id="RHEA-COMP:10698"/>
        <dbReference type="Rhea" id="RHEA-COMP:10700"/>
        <dbReference type="ChEBI" id="CHEBI:15377"/>
        <dbReference type="ChEBI" id="CHEBI:29950"/>
        <dbReference type="ChEBI" id="CHEBI:50058"/>
        <dbReference type="ChEBI" id="CHEBI:57844"/>
        <dbReference type="ChEBI" id="CHEBI:58772"/>
        <dbReference type="EC" id="1.8.4.11"/>
    </reaction>
</comment>
<dbReference type="Pfam" id="PF01625">
    <property type="entry name" value="PMSR"/>
    <property type="match status" value="1"/>
</dbReference>
<keyword evidence="1 4" id="KW-0560">Oxidoreductase</keyword>
<dbReference type="PANTHER" id="PTHR43774:SF1">
    <property type="entry name" value="PEPTIDE METHIONINE SULFOXIDE REDUCTASE MSRA 2"/>
    <property type="match status" value="1"/>
</dbReference>
<name>A0A923TAQ3_9BACT</name>
<comment type="catalytic activity">
    <reaction evidence="2 4">
        <text>L-methionyl-[protein] + [thioredoxin]-disulfide + H2O = L-methionyl-(S)-S-oxide-[protein] + [thioredoxin]-dithiol</text>
        <dbReference type="Rhea" id="RHEA:14217"/>
        <dbReference type="Rhea" id="RHEA-COMP:10698"/>
        <dbReference type="Rhea" id="RHEA-COMP:10700"/>
        <dbReference type="Rhea" id="RHEA-COMP:12313"/>
        <dbReference type="Rhea" id="RHEA-COMP:12315"/>
        <dbReference type="ChEBI" id="CHEBI:15377"/>
        <dbReference type="ChEBI" id="CHEBI:16044"/>
        <dbReference type="ChEBI" id="CHEBI:29950"/>
        <dbReference type="ChEBI" id="CHEBI:44120"/>
        <dbReference type="ChEBI" id="CHEBI:50058"/>
        <dbReference type="EC" id="1.8.4.11"/>
    </reaction>
</comment>
<evidence type="ECO:0000256" key="2">
    <source>
        <dbReference type="ARBA" id="ARBA00047806"/>
    </source>
</evidence>
<dbReference type="EC" id="1.8.4.11" evidence="4"/>
<dbReference type="PANTHER" id="PTHR43774">
    <property type="entry name" value="PEPTIDE METHIONINE SULFOXIDE REDUCTASE"/>
    <property type="match status" value="1"/>
</dbReference>
<evidence type="ECO:0000256" key="4">
    <source>
        <dbReference type="HAMAP-Rule" id="MF_01401"/>
    </source>
</evidence>
<protein>
    <recommendedName>
        <fullName evidence="4">Peptide methionine sulfoxide reductase MsrA</fullName>
        <shortName evidence="4">Protein-methionine-S-oxide reductase</shortName>
        <ecNumber evidence="4">1.8.4.11</ecNumber>
    </recommendedName>
    <alternativeName>
        <fullName evidence="4">Peptide-methionine (S)-S-oxide reductase</fullName>
        <shortName evidence="4">Peptide Met(O) reductase</shortName>
    </alternativeName>
</protein>
<feature type="signal peptide" evidence="5">
    <location>
        <begin position="1"/>
        <end position="20"/>
    </location>
</feature>
<evidence type="ECO:0000256" key="1">
    <source>
        <dbReference type="ARBA" id="ARBA00023002"/>
    </source>
</evidence>
<dbReference type="Proteomes" id="UP000650081">
    <property type="component" value="Unassembled WGS sequence"/>
</dbReference>
<feature type="active site" evidence="4">
    <location>
        <position position="71"/>
    </location>
</feature>
<evidence type="ECO:0000313" key="7">
    <source>
        <dbReference type="EMBL" id="MBC6996433.1"/>
    </source>
</evidence>
<comment type="function">
    <text evidence="4">Has an important function as a repair enzyme for proteins that have been inactivated by oxidation. Catalyzes the reversible oxidation-reduction of methionine sulfoxide in proteins to methionine.</text>
</comment>
<dbReference type="RefSeq" id="WP_187468439.1">
    <property type="nucleotide sequence ID" value="NZ_JACSIT010000152.1"/>
</dbReference>
<accession>A0A923TAQ3</accession>
<comment type="caution">
    <text evidence="7">The sequence shown here is derived from an EMBL/GenBank/DDBJ whole genome shotgun (WGS) entry which is preliminary data.</text>
</comment>
<proteinExistence type="inferred from homology"/>
<evidence type="ECO:0000256" key="3">
    <source>
        <dbReference type="ARBA" id="ARBA00048782"/>
    </source>
</evidence>
<feature type="domain" description="Peptide methionine sulphoxide reductase MsrA" evidence="6">
    <location>
        <begin position="64"/>
        <end position="210"/>
    </location>
</feature>
<feature type="chain" id="PRO_5037274485" description="Peptide methionine sulfoxide reductase MsrA" evidence="5">
    <location>
        <begin position="21"/>
        <end position="242"/>
    </location>
</feature>
<dbReference type="NCBIfam" id="TIGR00401">
    <property type="entry name" value="msrA"/>
    <property type="match status" value="1"/>
</dbReference>
<comment type="similarity">
    <text evidence="4">Belongs to the MsrA Met sulfoxide reductase family.</text>
</comment>
<dbReference type="AlphaFoldDB" id="A0A923TAQ3"/>
<dbReference type="EMBL" id="JACSIT010000152">
    <property type="protein sequence ID" value="MBC6996433.1"/>
    <property type="molecule type" value="Genomic_DNA"/>
</dbReference>
<dbReference type="HAMAP" id="MF_01401">
    <property type="entry name" value="MsrA"/>
    <property type="match status" value="1"/>
</dbReference>
<organism evidence="7 8">
    <name type="scientific">Neolewinella lacunae</name>
    <dbReference type="NCBI Taxonomy" id="1517758"/>
    <lineage>
        <taxon>Bacteria</taxon>
        <taxon>Pseudomonadati</taxon>
        <taxon>Bacteroidota</taxon>
        <taxon>Saprospiria</taxon>
        <taxon>Saprospirales</taxon>
        <taxon>Lewinellaceae</taxon>
        <taxon>Neolewinella</taxon>
    </lineage>
</organism>
<keyword evidence="5" id="KW-0732">Signal</keyword>
<dbReference type="InterPro" id="IPR002569">
    <property type="entry name" value="Met_Sox_Rdtase_MsrA_dom"/>
</dbReference>
<dbReference type="PROSITE" id="PS51257">
    <property type="entry name" value="PROKAR_LIPOPROTEIN"/>
    <property type="match status" value="1"/>
</dbReference>
<evidence type="ECO:0000256" key="5">
    <source>
        <dbReference type="SAM" id="SignalP"/>
    </source>
</evidence>
<dbReference type="SUPFAM" id="SSF55068">
    <property type="entry name" value="Peptide methionine sulfoxide reductase"/>
    <property type="match status" value="1"/>
</dbReference>
<keyword evidence="8" id="KW-1185">Reference proteome</keyword>
<evidence type="ECO:0000259" key="6">
    <source>
        <dbReference type="Pfam" id="PF01625"/>
    </source>
</evidence>
<dbReference type="Gene3D" id="3.30.1060.10">
    <property type="entry name" value="Peptide methionine sulphoxide reductase MsrA"/>
    <property type="match status" value="1"/>
</dbReference>
<gene>
    <name evidence="4 7" type="primary">msrA</name>
    <name evidence="7" type="ORF">H9S92_19835</name>
</gene>
<dbReference type="InterPro" id="IPR036509">
    <property type="entry name" value="Met_Sox_Rdtase_MsrA_sf"/>
</dbReference>
<dbReference type="GO" id="GO:0008113">
    <property type="term" value="F:peptide-methionine (S)-S-oxide reductase activity"/>
    <property type="evidence" value="ECO:0007669"/>
    <property type="project" value="UniProtKB-UniRule"/>
</dbReference>